<dbReference type="Pfam" id="PF00561">
    <property type="entry name" value="Abhydrolase_1"/>
    <property type="match status" value="1"/>
</dbReference>
<dbReference type="Gene3D" id="3.40.50.1820">
    <property type="entry name" value="alpha/beta hydrolase"/>
    <property type="match status" value="1"/>
</dbReference>
<evidence type="ECO:0000313" key="4">
    <source>
        <dbReference type="Proteomes" id="UP000695562"/>
    </source>
</evidence>
<dbReference type="InterPro" id="IPR050266">
    <property type="entry name" value="AB_hydrolase_sf"/>
</dbReference>
<feature type="signal peptide" evidence="1">
    <location>
        <begin position="1"/>
        <end position="23"/>
    </location>
</feature>
<sequence length="377" mass="42159">MVNNNILYIAIVLLCSIFTFSSSQSVFTTPGLIDQNDFGVSHLVLFEGLKLHVRTYENPNITSGYTLLFDSGLPYFSSSWGSVLLNLIPKMTDLKIKNAIFFDRYGYGYSDLSPYGIDSFDFARRLRASLNILNFQPPYVITGWSWGGINLQSYYLAYPSDVIGLLSIDGTDKEFYNDPWWIANMGSTMDTFKSYIKNNTENHDGFVLACQEGRIGPNFGYYTNSVKLPKIALKNNQDIYPDSSNKYLNAATQELGTMFQSSLKVLNAVNRLQETEEYPYKNTPFVVITAAASGQAWMARQNDMAKLSSNSKHIIDYTSSHHIPTDNPVEVVNALTDLISKIENPEPLNSSGSISFYPNRLAMSILVSLASALLVLI</sequence>
<gene>
    <name evidence="3" type="ORF">CYY_003487</name>
</gene>
<dbReference type="SUPFAM" id="SSF53474">
    <property type="entry name" value="alpha/beta-Hydrolases"/>
    <property type="match status" value="1"/>
</dbReference>
<dbReference type="PANTHER" id="PTHR43798">
    <property type="entry name" value="MONOACYLGLYCEROL LIPASE"/>
    <property type="match status" value="1"/>
</dbReference>
<evidence type="ECO:0000313" key="3">
    <source>
        <dbReference type="EMBL" id="KAF2075226.1"/>
    </source>
</evidence>
<keyword evidence="1" id="KW-0732">Signal</keyword>
<reference evidence="3" key="1">
    <citation type="submission" date="2020-01" db="EMBL/GenBank/DDBJ databases">
        <title>Development of genomics and gene disruption for Polysphondylium violaceum indicates a role for the polyketide synthase stlB in stalk morphogenesis.</title>
        <authorList>
            <person name="Narita B."/>
            <person name="Kawabe Y."/>
            <person name="Kin K."/>
            <person name="Saito T."/>
            <person name="Gibbs R."/>
            <person name="Kuspa A."/>
            <person name="Muzny D."/>
            <person name="Queller D."/>
            <person name="Richards S."/>
            <person name="Strassman J."/>
            <person name="Sucgang R."/>
            <person name="Worley K."/>
            <person name="Schaap P."/>
        </authorList>
    </citation>
    <scope>NUCLEOTIDE SEQUENCE</scope>
    <source>
        <strain evidence="3">QSvi11</strain>
    </source>
</reference>
<dbReference type="OrthoDB" id="16239at2759"/>
<dbReference type="InterPro" id="IPR029058">
    <property type="entry name" value="AB_hydrolase_fold"/>
</dbReference>
<feature type="chain" id="PRO_5035264253" description="AB hydrolase-1 domain-containing protein" evidence="1">
    <location>
        <begin position="24"/>
        <end position="377"/>
    </location>
</feature>
<protein>
    <recommendedName>
        <fullName evidence="2">AB hydrolase-1 domain-containing protein</fullName>
    </recommendedName>
</protein>
<evidence type="ECO:0000256" key="1">
    <source>
        <dbReference type="SAM" id="SignalP"/>
    </source>
</evidence>
<feature type="domain" description="AB hydrolase-1" evidence="2">
    <location>
        <begin position="100"/>
        <end position="323"/>
    </location>
</feature>
<comment type="caution">
    <text evidence="3">The sequence shown here is derived from an EMBL/GenBank/DDBJ whole genome shotgun (WGS) entry which is preliminary data.</text>
</comment>
<dbReference type="InterPro" id="IPR000073">
    <property type="entry name" value="AB_hydrolase_1"/>
</dbReference>
<dbReference type="GO" id="GO:0016020">
    <property type="term" value="C:membrane"/>
    <property type="evidence" value="ECO:0007669"/>
    <property type="project" value="TreeGrafter"/>
</dbReference>
<organism evidence="3 4">
    <name type="scientific">Polysphondylium violaceum</name>
    <dbReference type="NCBI Taxonomy" id="133409"/>
    <lineage>
        <taxon>Eukaryota</taxon>
        <taxon>Amoebozoa</taxon>
        <taxon>Evosea</taxon>
        <taxon>Eumycetozoa</taxon>
        <taxon>Dictyostelia</taxon>
        <taxon>Dictyosteliales</taxon>
        <taxon>Dictyosteliaceae</taxon>
        <taxon>Polysphondylium</taxon>
    </lineage>
</organism>
<evidence type="ECO:0000259" key="2">
    <source>
        <dbReference type="Pfam" id="PF00561"/>
    </source>
</evidence>
<proteinExistence type="predicted"/>
<accession>A0A8J4UUA6</accession>
<keyword evidence="4" id="KW-1185">Reference proteome</keyword>
<name>A0A8J4UUA6_9MYCE</name>
<dbReference type="EMBL" id="AJWJ01000109">
    <property type="protein sequence ID" value="KAF2075226.1"/>
    <property type="molecule type" value="Genomic_DNA"/>
</dbReference>
<dbReference type="AlphaFoldDB" id="A0A8J4UUA6"/>
<dbReference type="Proteomes" id="UP000695562">
    <property type="component" value="Unassembled WGS sequence"/>
</dbReference>
<dbReference type="PANTHER" id="PTHR43798:SF33">
    <property type="entry name" value="HYDROLASE, PUTATIVE (AFU_ORTHOLOGUE AFUA_2G14860)-RELATED"/>
    <property type="match status" value="1"/>
</dbReference>